<keyword evidence="1" id="KW-1133">Transmembrane helix</keyword>
<sequence length="188" mass="19426">MTGVSGPARHLRWFLAGAAAGAAGTTVLDAVGYLDMVIRGRGASTTPEVTVERLSETLHVRIPGDDNVRENRVKGLGPLTGMAAGVGMGGLLGLALSCGWRPGNAVLTATATAGALIGTNGPMTVLRVTDPRTWSRSDWVADIVPHVAYALVTVAVVRGLEPCPPDHSGGIRARARERGATLRQTLCA</sequence>
<keyword evidence="1" id="KW-0472">Membrane</keyword>
<dbReference type="AlphaFoldDB" id="A0AAU1ULD1"/>
<evidence type="ECO:0008006" key="3">
    <source>
        <dbReference type="Google" id="ProtNLM"/>
    </source>
</evidence>
<reference evidence="2" key="1">
    <citation type="submission" date="2022-10" db="EMBL/GenBank/DDBJ databases">
        <title>The complete genomes of actinobacterial strains from the NBC collection.</title>
        <authorList>
            <person name="Joergensen T.S."/>
            <person name="Alvarez Arevalo M."/>
            <person name="Sterndorff E.B."/>
            <person name="Faurdal D."/>
            <person name="Vuksanovic O."/>
            <person name="Mourched A.-S."/>
            <person name="Charusanti P."/>
            <person name="Shaw S."/>
            <person name="Blin K."/>
            <person name="Weber T."/>
        </authorList>
    </citation>
    <scope>NUCLEOTIDE SEQUENCE</scope>
    <source>
        <strain evidence="2">NBC_00119</strain>
    </source>
</reference>
<proteinExistence type="predicted"/>
<organism evidence="2">
    <name type="scientific">Streptomyces sp. NBC_00119</name>
    <dbReference type="NCBI Taxonomy" id="2975659"/>
    <lineage>
        <taxon>Bacteria</taxon>
        <taxon>Bacillati</taxon>
        <taxon>Actinomycetota</taxon>
        <taxon>Actinomycetes</taxon>
        <taxon>Kitasatosporales</taxon>
        <taxon>Streptomycetaceae</taxon>
        <taxon>Streptomyces</taxon>
    </lineage>
</organism>
<feature type="transmembrane region" description="Helical" evidence="1">
    <location>
        <begin position="12"/>
        <end position="34"/>
    </location>
</feature>
<gene>
    <name evidence="2" type="ORF">OHU69_47880</name>
</gene>
<keyword evidence="1" id="KW-0812">Transmembrane</keyword>
<evidence type="ECO:0000256" key="1">
    <source>
        <dbReference type="SAM" id="Phobius"/>
    </source>
</evidence>
<name>A0AAU1ULD1_9ACTN</name>
<protein>
    <recommendedName>
        <fullName evidence="3">DUF1440 domain-containing protein</fullName>
    </recommendedName>
</protein>
<accession>A0AAU1ULD1</accession>
<evidence type="ECO:0000313" key="2">
    <source>
        <dbReference type="EMBL" id="WTS18050.1"/>
    </source>
</evidence>
<dbReference type="EMBL" id="CP108195">
    <property type="protein sequence ID" value="WTS18050.1"/>
    <property type="molecule type" value="Genomic_DNA"/>
</dbReference>